<dbReference type="PROSITE" id="PS00583">
    <property type="entry name" value="PFKB_KINASES_1"/>
    <property type="match status" value="1"/>
</dbReference>
<accession>A0ABU1ZKR2</accession>
<dbReference type="RefSeq" id="WP_310338990.1">
    <property type="nucleotide sequence ID" value="NZ_JAVDXO010000001.1"/>
</dbReference>
<dbReference type="PANTHER" id="PTHR10584:SF166">
    <property type="entry name" value="RIBOKINASE"/>
    <property type="match status" value="1"/>
</dbReference>
<keyword evidence="5" id="KW-1185">Reference proteome</keyword>
<dbReference type="PROSITE" id="PS00584">
    <property type="entry name" value="PFKB_KINASES_2"/>
    <property type="match status" value="1"/>
</dbReference>
<dbReference type="SUPFAM" id="SSF53613">
    <property type="entry name" value="Ribokinase-like"/>
    <property type="match status" value="1"/>
</dbReference>
<feature type="domain" description="Carbohydrate kinase PfkB" evidence="3">
    <location>
        <begin position="8"/>
        <end position="295"/>
    </location>
</feature>
<organism evidence="4 5">
    <name type="scientific">Rhodoferax saidenbachensis</name>
    <dbReference type="NCBI Taxonomy" id="1484693"/>
    <lineage>
        <taxon>Bacteria</taxon>
        <taxon>Pseudomonadati</taxon>
        <taxon>Pseudomonadota</taxon>
        <taxon>Betaproteobacteria</taxon>
        <taxon>Burkholderiales</taxon>
        <taxon>Comamonadaceae</taxon>
        <taxon>Rhodoferax</taxon>
    </lineage>
</organism>
<evidence type="ECO:0000313" key="4">
    <source>
        <dbReference type="EMBL" id="MDR7305131.1"/>
    </source>
</evidence>
<gene>
    <name evidence="4" type="ORF">J2X15_000397</name>
</gene>
<dbReference type="CDD" id="cd01941">
    <property type="entry name" value="YeiC_kinase_like"/>
    <property type="match status" value="1"/>
</dbReference>
<dbReference type="Proteomes" id="UP001268089">
    <property type="component" value="Unassembled WGS sequence"/>
</dbReference>
<reference evidence="4 5" key="1">
    <citation type="submission" date="2023-07" db="EMBL/GenBank/DDBJ databases">
        <title>Sorghum-associated microbial communities from plants grown in Nebraska, USA.</title>
        <authorList>
            <person name="Schachtman D."/>
        </authorList>
    </citation>
    <scope>NUCLEOTIDE SEQUENCE [LARGE SCALE GENOMIC DNA]</scope>
    <source>
        <strain evidence="4 5">BE308</strain>
    </source>
</reference>
<dbReference type="Gene3D" id="3.40.1190.20">
    <property type="match status" value="1"/>
</dbReference>
<dbReference type="InterPro" id="IPR002173">
    <property type="entry name" value="Carboh/pur_kinase_PfkB_CS"/>
</dbReference>
<dbReference type="GO" id="GO:0050225">
    <property type="term" value="F:pseudouridine kinase activity"/>
    <property type="evidence" value="ECO:0007669"/>
    <property type="project" value="UniProtKB-EC"/>
</dbReference>
<dbReference type="InterPro" id="IPR029056">
    <property type="entry name" value="Ribokinase-like"/>
</dbReference>
<dbReference type="Pfam" id="PF00294">
    <property type="entry name" value="PfkB"/>
    <property type="match status" value="1"/>
</dbReference>
<dbReference type="EC" id="2.7.1.83" evidence="4"/>
<sequence>MTSPAAARITVVGGANMDVGAQTQTPLLPGDSTPGHIHYAPGGVGRNIAENLARLGSAVALVSVVGDDAFGHDILAHTGSVGVDVSGVKALAGQRTATYLSMHGPDGDMALAVNDMAILERLTPALLQAEPAMCPHTDVLVLDCNLSAPTLAWLLEQATQPVFVDAVSVAKCQRLVHVLRRVHTLKVNRIEAQALCGTVVDTVDDAQRAALTLHGLGVQRVVLSLGALGVAWCDADGSTGVRSASAVPVVNTTGAGDALLAGLVHAHALGLSLPRSVEYAMACAEITLSSTFANSPDLSHAAVQSRLAAATA</sequence>
<evidence type="ECO:0000259" key="3">
    <source>
        <dbReference type="Pfam" id="PF00294"/>
    </source>
</evidence>
<name>A0ABU1ZKR2_9BURK</name>
<proteinExistence type="predicted"/>
<comment type="caution">
    <text evidence="4">The sequence shown here is derived from an EMBL/GenBank/DDBJ whole genome shotgun (WGS) entry which is preliminary data.</text>
</comment>
<keyword evidence="2 4" id="KW-0418">Kinase</keyword>
<evidence type="ECO:0000313" key="5">
    <source>
        <dbReference type="Proteomes" id="UP001268089"/>
    </source>
</evidence>
<dbReference type="EMBL" id="JAVDXO010000001">
    <property type="protein sequence ID" value="MDR7305131.1"/>
    <property type="molecule type" value="Genomic_DNA"/>
</dbReference>
<dbReference type="PANTHER" id="PTHR10584">
    <property type="entry name" value="SUGAR KINASE"/>
    <property type="match status" value="1"/>
</dbReference>
<dbReference type="InterPro" id="IPR011611">
    <property type="entry name" value="PfkB_dom"/>
</dbReference>
<evidence type="ECO:0000256" key="1">
    <source>
        <dbReference type="ARBA" id="ARBA00022679"/>
    </source>
</evidence>
<protein>
    <submittedName>
        <fullName evidence="4">Pseudouridine kinase</fullName>
        <ecNumber evidence="4">2.7.1.83</ecNumber>
    </submittedName>
</protein>
<keyword evidence="1 4" id="KW-0808">Transferase</keyword>
<evidence type="ECO:0000256" key="2">
    <source>
        <dbReference type="ARBA" id="ARBA00022777"/>
    </source>
</evidence>